<feature type="compositionally biased region" description="Acidic residues" evidence="4">
    <location>
        <begin position="1653"/>
        <end position="1662"/>
    </location>
</feature>
<feature type="region of interest" description="Disordered" evidence="4">
    <location>
        <begin position="1590"/>
        <end position="1699"/>
    </location>
</feature>
<feature type="compositionally biased region" description="Polar residues" evidence="4">
    <location>
        <begin position="2162"/>
        <end position="2183"/>
    </location>
</feature>
<feature type="compositionally biased region" description="Basic and acidic residues" evidence="4">
    <location>
        <begin position="1896"/>
        <end position="1905"/>
    </location>
</feature>
<feature type="region of interest" description="Disordered" evidence="4">
    <location>
        <begin position="583"/>
        <end position="630"/>
    </location>
</feature>
<feature type="region of interest" description="Disordered" evidence="4">
    <location>
        <begin position="857"/>
        <end position="895"/>
    </location>
</feature>
<feature type="compositionally biased region" description="Polar residues" evidence="4">
    <location>
        <begin position="586"/>
        <end position="598"/>
    </location>
</feature>
<feature type="region of interest" description="Disordered" evidence="4">
    <location>
        <begin position="160"/>
        <end position="261"/>
    </location>
</feature>
<feature type="region of interest" description="Disordered" evidence="4">
    <location>
        <begin position="1352"/>
        <end position="1399"/>
    </location>
</feature>
<dbReference type="InterPro" id="IPR000008">
    <property type="entry name" value="C2_dom"/>
</dbReference>
<organism evidence="6 7">
    <name type="scientific">Folsomia candida</name>
    <name type="common">Springtail</name>
    <dbReference type="NCBI Taxonomy" id="158441"/>
    <lineage>
        <taxon>Eukaryota</taxon>
        <taxon>Metazoa</taxon>
        <taxon>Ecdysozoa</taxon>
        <taxon>Arthropoda</taxon>
        <taxon>Hexapoda</taxon>
        <taxon>Collembola</taxon>
        <taxon>Entomobryomorpha</taxon>
        <taxon>Isotomoidea</taxon>
        <taxon>Isotomidae</taxon>
        <taxon>Proisotominae</taxon>
        <taxon>Folsomia</taxon>
    </lineage>
</organism>
<feature type="region of interest" description="Disordered" evidence="4">
    <location>
        <begin position="52"/>
        <end position="145"/>
    </location>
</feature>
<feature type="compositionally biased region" description="Polar residues" evidence="4">
    <location>
        <begin position="96"/>
        <end position="113"/>
    </location>
</feature>
<evidence type="ECO:0000256" key="1">
    <source>
        <dbReference type="ARBA" id="ARBA00004370"/>
    </source>
</evidence>
<feature type="compositionally biased region" description="Low complexity" evidence="4">
    <location>
        <begin position="1242"/>
        <end position="1260"/>
    </location>
</feature>
<feature type="region of interest" description="Disordered" evidence="4">
    <location>
        <begin position="2151"/>
        <end position="2183"/>
    </location>
</feature>
<feature type="region of interest" description="Disordered" evidence="4">
    <location>
        <begin position="2205"/>
        <end position="2259"/>
    </location>
</feature>
<dbReference type="PANTHER" id="PTHR45716:SF2">
    <property type="entry name" value="BITESIZE, ISOFORM I"/>
    <property type="match status" value="1"/>
</dbReference>
<feature type="compositionally biased region" description="Polar residues" evidence="4">
    <location>
        <begin position="778"/>
        <end position="799"/>
    </location>
</feature>
<gene>
    <name evidence="6" type="ORF">Fcan01_14687</name>
</gene>
<accession>A0A226DXM5</accession>
<feature type="compositionally biased region" description="Basic residues" evidence="4">
    <location>
        <begin position="245"/>
        <end position="254"/>
    </location>
</feature>
<feature type="compositionally biased region" description="Low complexity" evidence="4">
    <location>
        <begin position="1481"/>
        <end position="1496"/>
    </location>
</feature>
<keyword evidence="3" id="KW-0472">Membrane</keyword>
<feature type="region of interest" description="Disordered" evidence="4">
    <location>
        <begin position="965"/>
        <end position="986"/>
    </location>
</feature>
<dbReference type="Pfam" id="PF00168">
    <property type="entry name" value="C2"/>
    <property type="match status" value="2"/>
</dbReference>
<feature type="compositionally biased region" description="Polar residues" evidence="4">
    <location>
        <begin position="69"/>
        <end position="84"/>
    </location>
</feature>
<dbReference type="STRING" id="158441.A0A226DXM5"/>
<dbReference type="SMART" id="SM00239">
    <property type="entry name" value="C2"/>
    <property type="match status" value="2"/>
</dbReference>
<feature type="region of interest" description="Disordered" evidence="4">
    <location>
        <begin position="1239"/>
        <end position="1260"/>
    </location>
</feature>
<feature type="compositionally biased region" description="Low complexity" evidence="4">
    <location>
        <begin position="1197"/>
        <end position="1213"/>
    </location>
</feature>
<feature type="region of interest" description="Disordered" evidence="4">
    <location>
        <begin position="1814"/>
        <end position="1910"/>
    </location>
</feature>
<dbReference type="SUPFAM" id="SSF49562">
    <property type="entry name" value="C2 domain (Calcium/lipid-binding domain, CaLB)"/>
    <property type="match status" value="2"/>
</dbReference>
<feature type="region of interest" description="Disordered" evidence="4">
    <location>
        <begin position="1478"/>
        <end position="1561"/>
    </location>
</feature>
<feature type="compositionally biased region" description="Low complexity" evidence="4">
    <location>
        <begin position="866"/>
        <end position="878"/>
    </location>
</feature>
<keyword evidence="7" id="KW-1185">Reference proteome</keyword>
<dbReference type="FunFam" id="2.60.40.150:FF:000006">
    <property type="entry name" value="Synaptotagmin-like 5, isoform CRA_a"/>
    <property type="match status" value="1"/>
</dbReference>
<feature type="compositionally biased region" description="Acidic residues" evidence="4">
    <location>
        <begin position="1546"/>
        <end position="1561"/>
    </location>
</feature>
<dbReference type="GO" id="GO:0070382">
    <property type="term" value="C:exocytic vesicle"/>
    <property type="evidence" value="ECO:0007669"/>
    <property type="project" value="TreeGrafter"/>
</dbReference>
<dbReference type="OrthoDB" id="195679at2759"/>
<evidence type="ECO:0000313" key="6">
    <source>
        <dbReference type="EMBL" id="OXA50225.1"/>
    </source>
</evidence>
<dbReference type="InterPro" id="IPR035892">
    <property type="entry name" value="C2_domain_sf"/>
</dbReference>
<dbReference type="GO" id="GO:0006887">
    <property type="term" value="P:exocytosis"/>
    <property type="evidence" value="ECO:0007669"/>
    <property type="project" value="TreeGrafter"/>
</dbReference>
<dbReference type="PROSITE" id="PS50004">
    <property type="entry name" value="C2"/>
    <property type="match status" value="2"/>
</dbReference>
<feature type="compositionally biased region" description="Low complexity" evidence="4">
    <location>
        <begin position="1731"/>
        <end position="1745"/>
    </location>
</feature>
<proteinExistence type="predicted"/>
<feature type="compositionally biased region" description="Low complexity" evidence="4">
    <location>
        <begin position="1354"/>
        <end position="1366"/>
    </location>
</feature>
<feature type="compositionally biased region" description="Polar residues" evidence="4">
    <location>
        <begin position="2243"/>
        <end position="2252"/>
    </location>
</feature>
<name>A0A226DXM5_FOLCA</name>
<comment type="subcellular location">
    <subcellularLocation>
        <location evidence="1">Membrane</location>
    </subcellularLocation>
</comment>
<comment type="caution">
    <text evidence="6">The sequence shown here is derived from an EMBL/GenBank/DDBJ whole genome shotgun (WGS) entry which is preliminary data.</text>
</comment>
<dbReference type="Proteomes" id="UP000198287">
    <property type="component" value="Unassembled WGS sequence"/>
</dbReference>
<dbReference type="EMBL" id="LNIX01000009">
    <property type="protein sequence ID" value="OXA50225.1"/>
    <property type="molecule type" value="Genomic_DNA"/>
</dbReference>
<feature type="compositionally biased region" description="Polar residues" evidence="4">
    <location>
        <begin position="391"/>
        <end position="439"/>
    </location>
</feature>
<dbReference type="GO" id="GO:0005886">
    <property type="term" value="C:plasma membrane"/>
    <property type="evidence" value="ECO:0007669"/>
    <property type="project" value="TreeGrafter"/>
</dbReference>
<reference evidence="6 7" key="1">
    <citation type="submission" date="2015-12" db="EMBL/GenBank/DDBJ databases">
        <title>The genome of Folsomia candida.</title>
        <authorList>
            <person name="Faddeeva A."/>
            <person name="Derks M.F."/>
            <person name="Anvar Y."/>
            <person name="Smit S."/>
            <person name="Van Straalen N."/>
            <person name="Roelofs D."/>
        </authorList>
    </citation>
    <scope>NUCLEOTIDE SEQUENCE [LARGE SCALE GENOMIC DNA]</scope>
    <source>
        <strain evidence="6 7">VU population</strain>
        <tissue evidence="6">Whole body</tissue>
    </source>
</reference>
<feature type="compositionally biased region" description="Low complexity" evidence="4">
    <location>
        <begin position="1821"/>
        <end position="1852"/>
    </location>
</feature>
<feature type="region of interest" description="Disordered" evidence="4">
    <location>
        <begin position="1070"/>
        <end position="1098"/>
    </location>
</feature>
<feature type="compositionally biased region" description="Polar residues" evidence="4">
    <location>
        <begin position="1497"/>
        <end position="1510"/>
    </location>
</feature>
<evidence type="ECO:0000256" key="2">
    <source>
        <dbReference type="ARBA" id="ARBA00022737"/>
    </source>
</evidence>
<feature type="compositionally biased region" description="Low complexity" evidence="4">
    <location>
        <begin position="213"/>
        <end position="226"/>
    </location>
</feature>
<feature type="compositionally biased region" description="Polar residues" evidence="4">
    <location>
        <begin position="1720"/>
        <end position="1730"/>
    </location>
</feature>
<feature type="domain" description="C2" evidence="5">
    <location>
        <begin position="2279"/>
        <end position="2402"/>
    </location>
</feature>
<keyword evidence="2" id="KW-0677">Repeat</keyword>
<feature type="compositionally biased region" description="Basic residues" evidence="4">
    <location>
        <begin position="1608"/>
        <end position="1617"/>
    </location>
</feature>
<feature type="compositionally biased region" description="Low complexity" evidence="4">
    <location>
        <begin position="360"/>
        <end position="376"/>
    </location>
</feature>
<feature type="compositionally biased region" description="Low complexity" evidence="4">
    <location>
        <begin position="1861"/>
        <end position="1891"/>
    </location>
</feature>
<evidence type="ECO:0000259" key="5">
    <source>
        <dbReference type="PROSITE" id="PS50004"/>
    </source>
</evidence>
<protein>
    <submittedName>
        <fullName evidence="6">Synaptotagmin-like protein 5</fullName>
    </submittedName>
</protein>
<feature type="compositionally biased region" description="Basic residues" evidence="4">
    <location>
        <begin position="599"/>
        <end position="610"/>
    </location>
</feature>
<feature type="region of interest" description="Disordered" evidence="4">
    <location>
        <begin position="1149"/>
        <end position="1227"/>
    </location>
</feature>
<evidence type="ECO:0000313" key="7">
    <source>
        <dbReference type="Proteomes" id="UP000198287"/>
    </source>
</evidence>
<dbReference type="GO" id="GO:0042043">
    <property type="term" value="F:neurexin family protein binding"/>
    <property type="evidence" value="ECO:0007669"/>
    <property type="project" value="TreeGrafter"/>
</dbReference>
<feature type="region of interest" description="Disordered" evidence="4">
    <location>
        <begin position="778"/>
        <end position="812"/>
    </location>
</feature>
<feature type="compositionally biased region" description="Basic residues" evidence="4">
    <location>
        <begin position="463"/>
        <end position="478"/>
    </location>
</feature>
<feature type="compositionally biased region" description="Polar residues" evidence="4">
    <location>
        <begin position="1639"/>
        <end position="1652"/>
    </location>
</feature>
<evidence type="ECO:0000256" key="4">
    <source>
        <dbReference type="SAM" id="MobiDB-lite"/>
    </source>
</evidence>
<feature type="region of interest" description="Disordered" evidence="4">
    <location>
        <begin position="1720"/>
        <end position="1785"/>
    </location>
</feature>
<dbReference type="PANTHER" id="PTHR45716">
    <property type="entry name" value="BITESIZE, ISOFORM I"/>
    <property type="match status" value="1"/>
</dbReference>
<dbReference type="CDD" id="cd08521">
    <property type="entry name" value="C2A_SLP"/>
    <property type="match status" value="1"/>
</dbReference>
<evidence type="ECO:0000256" key="3">
    <source>
        <dbReference type="ARBA" id="ARBA00023136"/>
    </source>
</evidence>
<feature type="region of interest" description="Disordered" evidence="4">
    <location>
        <begin position="1427"/>
        <end position="1446"/>
    </location>
</feature>
<feature type="compositionally biased region" description="Low complexity" evidence="4">
    <location>
        <begin position="135"/>
        <end position="145"/>
    </location>
</feature>
<feature type="compositionally biased region" description="Low complexity" evidence="4">
    <location>
        <begin position="1079"/>
        <end position="1091"/>
    </location>
</feature>
<feature type="compositionally biased region" description="Basic and acidic residues" evidence="4">
    <location>
        <begin position="1155"/>
        <end position="1174"/>
    </location>
</feature>
<feature type="compositionally biased region" description="Polar residues" evidence="4">
    <location>
        <begin position="160"/>
        <end position="212"/>
    </location>
</feature>
<feature type="compositionally biased region" description="Acidic residues" evidence="4">
    <location>
        <begin position="1762"/>
        <end position="1777"/>
    </location>
</feature>
<feature type="region of interest" description="Disordered" evidence="4">
    <location>
        <begin position="346"/>
        <end position="487"/>
    </location>
</feature>
<feature type="domain" description="C2" evidence="5">
    <location>
        <begin position="2414"/>
        <end position="2537"/>
    </location>
</feature>
<dbReference type="Gene3D" id="2.60.40.150">
    <property type="entry name" value="C2 domain"/>
    <property type="match status" value="2"/>
</dbReference>
<sequence>MHSKFLIPLSRERDIYFQKTKSLDRVRPSRVQKTSIFDTKFEQDVEVADPFMISDPPVASPRLRRKAKLTSNPDVHASSSSNVPKINPEQKHRANGTGTNYPLITNKNNNSHFLPNEPRASRDLKSSTRGGETVSPSSHSAQSQSNANKFILENQSQFANHSNSLTNPNTKSSKLSGTNKSASSADIQISNSNTGSASELTKSKMKMTTNYNQKSGSSELSGQQQQVVDKLSGDLSSPAPIATPRTRRKNSNHQKQRDAADVEIELDGTEVSNNSHHDFINTTHPDFHHNFNNTSINHGRTMGGDDDYDGSMANEIINGKLQALPTTGNNVLPKAVRFEQHIIEMTEENERKHNKGSSRTNTNNAANPSPVNNNFNKLRAHLGTSGDDIEPTTNSNNIIGSVPISSQFDSDHYASSSSRATKGVYSSTNSGVSDNKTLTKSNKKSPHNNNSGGGGGFVARAIAKVKSKANKNSKKGHKANLNSRGLRSIETRDSITYISPSPTQLLTQQQKQQHHQNHAASVIQEITLNPIIALSPSDKNDYFNNSTAADHSITRSNSNAVVRDSGASVGVARSESFTKAGILKNSFPTEQRPLNKTPQKPKRSFLKKNSAKLDPKMEQPFADDDSEDLTKVSSLSVDQLTPSSTSSSASSYLSNVQESYEFFHASEECESIDGEEEEALGEIGEAGDESDQIFKSFEDDEDAGEDFIFYSQMDSSPDNSNKTKARMTSHAYQQPKTNLQNHNQIVSSNQNNNQNTNYRETLVGSSIVRATSSAKSLPKDITTTTNSPHTNYSLSSSSHYGDRKSKKGLTSSRQVVVLGNNGQDTGCNLLRNQEPPTKYYADDDDVSASEFHYGISSTKSKGVDHSSLPSISTTTTPLVRNGSNPTLSRLTDPPPLLPTAKTSTIQHNFYNHNHHNEIARNHLQGGIIRSNNNNTDKNSSSSYLFGGESSLNYPIQPQFQSLSQFHSENAQPQEKEERQLENFEGQQQHNKNNNLLLSPASLLSSFTGSAKSGKNQNFKFSQSEFFPGAATSQDFDISPMSSLPQGSVANDDAPLQKFKSSVLVNNNRAGGSEGEEYFRPSSPQIPSIPRQGGRNRKPHQNVTTVEISGDVGIVNSQAASAFLNHRRATLKKVNNESLWKEKNDVYSSGMSQLAKQREQQHSHDEEDNHYDGNRHATAGKVGNYEEADIRLVTDNGSSGSSESSTPKKSVSSSIEDDGDGSDWNSESTKNTVIFRGVDNKSASRNGSSSSESLPLLSPSSSAGGGGMFYNCDPEIHISSIDLLDNNEEDIGSGVTTDESTFRETTTKCVKATSAAISDSGVSGAKIYANSNNEALHDNGIIDKEDKAERKNVKSIDNIGNSSSNSDTSDRNTLIAITKRRQSVSSENSRKKSLTRSSDNVIKQFDNDLHSTSQQEPLVQMPEELEEDMVNPEGQEQEVPTIHPDDDKVVVAEVPEKNIIKKKLEPKKSLRLGEVVIMENPSKGSSSGNNSKVFSKSEISQNALSRITESTSRSSPDGADADRDDSTTTTEPENDSPTPMVEQFDVTSDEDSWVEEIIFEEDDDTDTIQMCRKAQPPPLDLTLHTIVEESCEEWSEAESGNFNSPQKHGNQKQQRRLKTQPQRNDNELEKYFNFGINIGDNGSQEGGRQSCTNEDSEFSDTEFSESSFSMQDDHDHDQASLVGDNNNGRKQRASVEMDPAELASSRLEKYFYNLGLPQSMMNPISSINQTADSDSVGSESESDNSVLENRKKVLKHHRRSADFEDEFGDKVSDEEEDFGFGQDGFDTIKKTARKGSKKSGSDSNLLESCGVAPVVSGSSKISENPLSASSSNSACRPSLLHGESSSSNSNNTSRVIKNPLEKSFSNSTSSSKEDSSSTSPTSPPASKKSSPSGCESGGDREKDRPVVKVNRSNSFQWSSDEEVNIMMSKLRQLIRNLVKAKAEPSKSSGGTISGAPVNYQDKDKQLAYLEGELIRLMKTENLKNIVEYFSSEESDVDDVYKFIKVVKESSSNADDNSDFGEIDLEDPELLHTLQTTMESNSAHISPKQSPELLAKVMNHIGNRLQVWMKDENMQDDDNNDDNVTLKCAQSVSSDLNEDRFSWKGSFESALAAKRQSVGSTDSISSSDFPQDRSILRSSSLHHLANSLHHLGQVEEHKDEEESTSSLPRMTNLCNSNSNSLPRLNQTNNLSISRAYSLVMPGGKVDEVDSPVTPTGPIKSARYRPPGFNPIKSKRSEDEGVKPNSILSQSTPILTQDPGLKARSDSVGSIFHDATKPHIPVKGQVEFGLQYNYKLACLEVRVSKCRELAAVDAKRNRSDPYVKAYLLPDRSKGGKRKTKVKKNTLNPIFEEILKFPLTLSDLQNRTLWLSVWHSDMFGKNIFLGEVLVELKDRVFDDPNPQPWDLQEMSGQTEDMSRGDVVIALKWQPKTDSTGKLSVLVKEATLVNLTPVKNGGSPSSLIKCSLLSDKSRKHKTSICRRSYNPVWNQTLTFDDAGDDGLEITLWNHDLLSNNDLLGNIRMEYDHPLWSSMLSRHSFWVEGILRLN</sequence>